<sequence length="91" mass="10044">MGYCSPGPVRIFASPEANETKRGKGKPEAPGSLSPASIICARPWLMGTVVANIKKQEKKNLRITVWFPFGNINGRGEFNRPAWRVKSLFIA</sequence>
<dbReference type="Proteomes" id="UP000602381">
    <property type="component" value="Unassembled WGS sequence"/>
</dbReference>
<keyword evidence="3" id="KW-1185">Reference proteome</keyword>
<organism evidence="2 3">
    <name type="scientific">Iodidimonas muriae</name>
    <dbReference type="NCBI Taxonomy" id="261467"/>
    <lineage>
        <taxon>Bacteria</taxon>
        <taxon>Pseudomonadati</taxon>
        <taxon>Pseudomonadota</taxon>
        <taxon>Alphaproteobacteria</taxon>
        <taxon>Iodidimonadales</taxon>
        <taxon>Iodidimonadaceae</taxon>
        <taxon>Iodidimonas</taxon>
    </lineage>
</organism>
<accession>A0ABQ2L932</accession>
<dbReference type="EMBL" id="BMOV01000002">
    <property type="protein sequence ID" value="GGO07230.1"/>
    <property type="molecule type" value="Genomic_DNA"/>
</dbReference>
<name>A0ABQ2L932_9PROT</name>
<feature type="region of interest" description="Disordered" evidence="1">
    <location>
        <begin position="14"/>
        <end position="33"/>
    </location>
</feature>
<proteinExistence type="predicted"/>
<gene>
    <name evidence="2" type="ORF">GCM10007972_06380</name>
</gene>
<protein>
    <submittedName>
        <fullName evidence="2">Uncharacterized protein</fullName>
    </submittedName>
</protein>
<evidence type="ECO:0000256" key="1">
    <source>
        <dbReference type="SAM" id="MobiDB-lite"/>
    </source>
</evidence>
<evidence type="ECO:0000313" key="3">
    <source>
        <dbReference type="Proteomes" id="UP000602381"/>
    </source>
</evidence>
<reference evidence="3" key="1">
    <citation type="journal article" date="2019" name="Int. J. Syst. Evol. Microbiol.">
        <title>The Global Catalogue of Microorganisms (GCM) 10K type strain sequencing project: providing services to taxonomists for standard genome sequencing and annotation.</title>
        <authorList>
            <consortium name="The Broad Institute Genomics Platform"/>
            <consortium name="The Broad Institute Genome Sequencing Center for Infectious Disease"/>
            <person name="Wu L."/>
            <person name="Ma J."/>
        </authorList>
    </citation>
    <scope>NUCLEOTIDE SEQUENCE [LARGE SCALE GENOMIC DNA]</scope>
    <source>
        <strain evidence="3">JCM 17843</strain>
    </source>
</reference>
<evidence type="ECO:0000313" key="2">
    <source>
        <dbReference type="EMBL" id="GGO07230.1"/>
    </source>
</evidence>
<comment type="caution">
    <text evidence="2">The sequence shown here is derived from an EMBL/GenBank/DDBJ whole genome shotgun (WGS) entry which is preliminary data.</text>
</comment>
<feature type="compositionally biased region" description="Basic and acidic residues" evidence="1">
    <location>
        <begin position="18"/>
        <end position="27"/>
    </location>
</feature>